<dbReference type="PROSITE" id="PS00136">
    <property type="entry name" value="SUBTILASE_ASP"/>
    <property type="match status" value="1"/>
</dbReference>
<dbReference type="RefSeq" id="WP_248737025.1">
    <property type="nucleotide sequence ID" value="NZ_CALBWS010000032.1"/>
</dbReference>
<feature type="active site" description="Charge relay system" evidence="9">
    <location>
        <position position="211"/>
    </location>
</feature>
<evidence type="ECO:0000256" key="8">
    <source>
        <dbReference type="ARBA" id="ARBA00022837"/>
    </source>
</evidence>
<keyword evidence="7 9" id="KW-0720">Serine protease</keyword>
<dbReference type="InterPro" id="IPR022398">
    <property type="entry name" value="Peptidase_S8_His-AS"/>
</dbReference>
<evidence type="ECO:0000256" key="6">
    <source>
        <dbReference type="ARBA" id="ARBA00022801"/>
    </source>
</evidence>
<dbReference type="InterPro" id="IPR023827">
    <property type="entry name" value="Peptidase_S8_Asp-AS"/>
</dbReference>
<comment type="cofactor">
    <cofactor evidence="1">
        <name>Ca(2+)</name>
        <dbReference type="ChEBI" id="CHEBI:29108"/>
    </cofactor>
</comment>
<feature type="chain" id="PRO_5047240513" description="Peptidase S8/S53 domain-containing protein" evidence="12">
    <location>
        <begin position="28"/>
        <end position="493"/>
    </location>
</feature>
<evidence type="ECO:0000256" key="5">
    <source>
        <dbReference type="ARBA" id="ARBA00022670"/>
    </source>
</evidence>
<comment type="subcellular location">
    <subcellularLocation>
        <location evidence="2">Secreted</location>
    </subcellularLocation>
</comment>
<evidence type="ECO:0000256" key="10">
    <source>
        <dbReference type="RuleBase" id="RU003355"/>
    </source>
</evidence>
<dbReference type="Pfam" id="PF00082">
    <property type="entry name" value="Peptidase_S8"/>
    <property type="match status" value="1"/>
</dbReference>
<dbReference type="SUPFAM" id="SSF52743">
    <property type="entry name" value="Subtilisin-like"/>
    <property type="match status" value="1"/>
</dbReference>
<evidence type="ECO:0000256" key="3">
    <source>
        <dbReference type="ARBA" id="ARBA00011073"/>
    </source>
</evidence>
<gene>
    <name evidence="14" type="ORF">BACCIP111895_03978</name>
</gene>
<accession>A0ABM9EVT4</accession>
<dbReference type="InterPro" id="IPR036852">
    <property type="entry name" value="Peptidase_S8/S53_dom_sf"/>
</dbReference>
<feature type="signal peptide" evidence="12">
    <location>
        <begin position="1"/>
        <end position="27"/>
    </location>
</feature>
<dbReference type="PANTHER" id="PTHR43806:SF11">
    <property type="entry name" value="CEREVISIN-RELATED"/>
    <property type="match status" value="1"/>
</dbReference>
<dbReference type="InterPro" id="IPR015500">
    <property type="entry name" value="Peptidase_S8_subtilisin-rel"/>
</dbReference>
<keyword evidence="8" id="KW-0106">Calcium</keyword>
<name>A0ABM9EVT4_9BACI</name>
<evidence type="ECO:0000259" key="13">
    <source>
        <dbReference type="Pfam" id="PF00082"/>
    </source>
</evidence>
<dbReference type="EMBL" id="CALBWS010000032">
    <property type="protein sequence ID" value="CAH2716790.1"/>
    <property type="molecule type" value="Genomic_DNA"/>
</dbReference>
<feature type="region of interest" description="Disordered" evidence="11">
    <location>
        <begin position="195"/>
        <end position="217"/>
    </location>
</feature>
<keyword evidence="15" id="KW-1185">Reference proteome</keyword>
<evidence type="ECO:0000256" key="2">
    <source>
        <dbReference type="ARBA" id="ARBA00004613"/>
    </source>
</evidence>
<evidence type="ECO:0000256" key="11">
    <source>
        <dbReference type="SAM" id="MobiDB-lite"/>
    </source>
</evidence>
<evidence type="ECO:0000256" key="12">
    <source>
        <dbReference type="SAM" id="SignalP"/>
    </source>
</evidence>
<feature type="active site" description="Charge relay system" evidence="9">
    <location>
        <position position="434"/>
    </location>
</feature>
<keyword evidence="12" id="KW-0732">Signal</keyword>
<dbReference type="InterPro" id="IPR008357">
    <property type="entry name" value="Lanit_process"/>
</dbReference>
<dbReference type="PRINTS" id="PR01779">
    <property type="entry name" value="LANTIPROCESS"/>
</dbReference>
<dbReference type="PROSITE" id="PS00137">
    <property type="entry name" value="SUBTILASE_HIS"/>
    <property type="match status" value="1"/>
</dbReference>
<evidence type="ECO:0000256" key="4">
    <source>
        <dbReference type="ARBA" id="ARBA00022525"/>
    </source>
</evidence>
<dbReference type="PANTHER" id="PTHR43806">
    <property type="entry name" value="PEPTIDASE S8"/>
    <property type="match status" value="1"/>
</dbReference>
<organism evidence="14 15">
    <name type="scientific">Neobacillus rhizosphaerae</name>
    <dbReference type="NCBI Taxonomy" id="2880965"/>
    <lineage>
        <taxon>Bacteria</taxon>
        <taxon>Bacillati</taxon>
        <taxon>Bacillota</taxon>
        <taxon>Bacilli</taxon>
        <taxon>Bacillales</taxon>
        <taxon>Bacillaceae</taxon>
        <taxon>Neobacillus</taxon>
    </lineage>
</organism>
<dbReference type="CDD" id="cd07482">
    <property type="entry name" value="Peptidases_S8_Lantibiotic_specific_protease"/>
    <property type="match status" value="1"/>
</dbReference>
<comment type="similarity">
    <text evidence="3 9 10">Belongs to the peptidase S8 family.</text>
</comment>
<evidence type="ECO:0000256" key="1">
    <source>
        <dbReference type="ARBA" id="ARBA00001913"/>
    </source>
</evidence>
<evidence type="ECO:0000313" key="15">
    <source>
        <dbReference type="Proteomes" id="UP000838308"/>
    </source>
</evidence>
<reference evidence="14" key="1">
    <citation type="submission" date="2022-04" db="EMBL/GenBank/DDBJ databases">
        <authorList>
            <person name="Criscuolo A."/>
        </authorList>
    </citation>
    <scope>NUCLEOTIDE SEQUENCE</scope>
    <source>
        <strain evidence="14">CIP111895</strain>
    </source>
</reference>
<dbReference type="PROSITE" id="PS00138">
    <property type="entry name" value="SUBTILASE_SER"/>
    <property type="match status" value="1"/>
</dbReference>
<dbReference type="InterPro" id="IPR050131">
    <property type="entry name" value="Peptidase_S8_subtilisin-like"/>
</dbReference>
<feature type="compositionally biased region" description="Polar residues" evidence="11">
    <location>
        <begin position="195"/>
        <end position="211"/>
    </location>
</feature>
<dbReference type="Proteomes" id="UP000838308">
    <property type="component" value="Unassembled WGS sequence"/>
</dbReference>
<keyword evidence="5 9" id="KW-0645">Protease</keyword>
<sequence length="493" mass="52128">MRNKKRGLAIVASSVLAMSLLSFSTSAHTSASEQTVSKNYLIAYGQSLPKDYQTAIKKAGGEVVREIKEIGGLEVRSTNPSFLNQLNSNSIVAVNVEKSYKITDGDPAGADGKPVTLQEDSDGTYWSLQWDMHRLTNEGKSYAVESGGTKTSSGVVHKAVVGIIDSGIDASHPDLKANFIGGKNFVPAGGYNNSVPAEQGNPSDVTDTNGHGTHVAGSIAGNGKVKGVGPDLGIRAYRIFDSSGSAPTAPIVAAIIEAANDGVDVINMSIGGFDNLKYYNEGTRYNDVADVILWKRAVQYALNKKVTVVAAAGNESLNYADKKSLTDYMNAAYGDENLIYKGVAIETPGGTPGVMTVSSSNKWSRDTLAFYSNYGNSFIDVAAPGGDNGPVYDATRDLAKRDFTYRTLSTWPTNLPPNKATTLTPNYAYLHGTSMAAPKVAGIAGVIKAEHPDYTPSQVEALIKKTAFDFGKKGQDPLFGSGEANAYTALTGK</sequence>
<evidence type="ECO:0000256" key="9">
    <source>
        <dbReference type="PROSITE-ProRule" id="PRU01240"/>
    </source>
</evidence>
<dbReference type="InterPro" id="IPR023828">
    <property type="entry name" value="Peptidase_S8_Ser-AS"/>
</dbReference>
<comment type="caution">
    <text evidence="14">The sequence shown here is derived from an EMBL/GenBank/DDBJ whole genome shotgun (WGS) entry which is preliminary data.</text>
</comment>
<evidence type="ECO:0000313" key="14">
    <source>
        <dbReference type="EMBL" id="CAH2716790.1"/>
    </source>
</evidence>
<dbReference type="Gene3D" id="3.40.50.200">
    <property type="entry name" value="Peptidase S8/S53 domain"/>
    <property type="match status" value="1"/>
</dbReference>
<evidence type="ECO:0000256" key="7">
    <source>
        <dbReference type="ARBA" id="ARBA00022825"/>
    </source>
</evidence>
<feature type="domain" description="Peptidase S8/S53" evidence="13">
    <location>
        <begin position="158"/>
        <end position="482"/>
    </location>
</feature>
<protein>
    <recommendedName>
        <fullName evidence="13">Peptidase S8/S53 domain-containing protein</fullName>
    </recommendedName>
</protein>
<keyword evidence="4" id="KW-0964">Secreted</keyword>
<dbReference type="PROSITE" id="PS51892">
    <property type="entry name" value="SUBTILASE"/>
    <property type="match status" value="1"/>
</dbReference>
<dbReference type="PRINTS" id="PR00723">
    <property type="entry name" value="SUBTILISIN"/>
</dbReference>
<feature type="active site" description="Charge relay system" evidence="9">
    <location>
        <position position="165"/>
    </location>
</feature>
<proteinExistence type="inferred from homology"/>
<keyword evidence="6 9" id="KW-0378">Hydrolase</keyword>
<dbReference type="InterPro" id="IPR000209">
    <property type="entry name" value="Peptidase_S8/S53_dom"/>
</dbReference>